<gene>
    <name evidence="1" type="ORF">SK642_0442</name>
</gene>
<dbReference type="Proteomes" id="UP000028030">
    <property type="component" value="Unassembled WGS sequence"/>
</dbReference>
<accession>A0A081QGT7</accession>
<organism evidence="1 2">
    <name type="scientific">Streptococcus mitis</name>
    <dbReference type="NCBI Taxonomy" id="28037"/>
    <lineage>
        <taxon>Bacteria</taxon>
        <taxon>Bacillati</taxon>
        <taxon>Bacillota</taxon>
        <taxon>Bacilli</taxon>
        <taxon>Lactobacillales</taxon>
        <taxon>Streptococcaceae</taxon>
        <taxon>Streptococcus</taxon>
        <taxon>Streptococcus mitis group</taxon>
    </lineage>
</organism>
<name>A0A081QGT7_STRMT</name>
<dbReference type="EMBL" id="JPFW01000005">
    <property type="protein sequence ID" value="KEQ42160.1"/>
    <property type="molecule type" value="Genomic_DNA"/>
</dbReference>
<dbReference type="PATRIC" id="fig|28037.97.peg.393"/>
<sequence>MGHKNIKQVTETYSHLLKEKKEKEHPIIRNILSEYPLVEQK</sequence>
<protein>
    <submittedName>
        <fullName evidence="1">Uncharacterized protein</fullName>
    </submittedName>
</protein>
<comment type="caution">
    <text evidence="1">The sequence shown here is derived from an EMBL/GenBank/DDBJ whole genome shotgun (WGS) entry which is preliminary data.</text>
</comment>
<dbReference type="AlphaFoldDB" id="A0A081QGT7"/>
<evidence type="ECO:0000313" key="2">
    <source>
        <dbReference type="Proteomes" id="UP000028030"/>
    </source>
</evidence>
<evidence type="ECO:0000313" key="1">
    <source>
        <dbReference type="EMBL" id="KEQ42160.1"/>
    </source>
</evidence>
<reference evidence="1 2" key="1">
    <citation type="submission" date="2014-05" db="EMBL/GenBank/DDBJ databases">
        <authorList>
            <person name="Daugherty S.C."/>
            <person name="Tallon L.J."/>
            <person name="Sadzewicz L."/>
            <person name="Kilian M."/>
            <person name="Tettelin H."/>
        </authorList>
    </citation>
    <scope>NUCLEOTIDE SEQUENCE [LARGE SCALE GENOMIC DNA]</scope>
    <source>
        <strain evidence="1 2">SK642</strain>
    </source>
</reference>
<proteinExistence type="predicted"/>